<keyword evidence="3" id="KW-0812">Transmembrane</keyword>
<evidence type="ECO:0000256" key="2">
    <source>
        <dbReference type="ARBA" id="ARBA00012202"/>
    </source>
</evidence>
<dbReference type="GO" id="GO:0035556">
    <property type="term" value="P:intracellular signal transduction"/>
    <property type="evidence" value="ECO:0007669"/>
    <property type="project" value="InterPro"/>
</dbReference>
<keyword evidence="13" id="KW-1185">Reference proteome</keyword>
<dbReference type="InterPro" id="IPR011645">
    <property type="entry name" value="HNOB_dom_associated"/>
</dbReference>
<keyword evidence="8" id="KW-0325">Glycoprotein</keyword>
<dbReference type="PROSITE" id="PS50125">
    <property type="entry name" value="GUANYLATE_CYCLASE_2"/>
    <property type="match status" value="1"/>
</dbReference>
<dbReference type="STRING" id="947166.A0A1D1UU49"/>
<dbReference type="Proteomes" id="UP000186922">
    <property type="component" value="Unassembled WGS sequence"/>
</dbReference>
<dbReference type="InterPro" id="IPR050401">
    <property type="entry name" value="Cyclic_nucleotide_synthase"/>
</dbReference>
<name>A0A1D1UU49_RAMVA</name>
<dbReference type="PANTHER" id="PTHR11920">
    <property type="entry name" value="GUANYLYL CYCLASE"/>
    <property type="match status" value="1"/>
</dbReference>
<dbReference type="Pfam" id="PF00211">
    <property type="entry name" value="Guanylate_cyc"/>
    <property type="match status" value="1"/>
</dbReference>
<dbReference type="GO" id="GO:0005886">
    <property type="term" value="C:plasma membrane"/>
    <property type="evidence" value="ECO:0007669"/>
    <property type="project" value="TreeGrafter"/>
</dbReference>
<dbReference type="Gene3D" id="3.30.70.1230">
    <property type="entry name" value="Nucleotide cyclase"/>
    <property type="match status" value="1"/>
</dbReference>
<dbReference type="EMBL" id="BDGG01000002">
    <property type="protein sequence ID" value="GAU93196.1"/>
    <property type="molecule type" value="Genomic_DNA"/>
</dbReference>
<dbReference type="Gene3D" id="6.10.250.780">
    <property type="match status" value="1"/>
</dbReference>
<dbReference type="Pfam" id="PF07701">
    <property type="entry name" value="HNOBA"/>
    <property type="match status" value="1"/>
</dbReference>
<dbReference type="AlphaFoldDB" id="A0A1D1UU49"/>
<keyword evidence="7" id="KW-0472">Membrane</keyword>
<evidence type="ECO:0000256" key="8">
    <source>
        <dbReference type="ARBA" id="ARBA00023180"/>
    </source>
</evidence>
<gene>
    <name evidence="12" type="primary">RvY_05172</name>
    <name evidence="12" type="synonym">RvY_05172.1</name>
    <name evidence="12" type="ORF">RvY_05172-1</name>
</gene>
<dbReference type="InterPro" id="IPR001054">
    <property type="entry name" value="A/G_cyclase"/>
</dbReference>
<proteinExistence type="predicted"/>
<evidence type="ECO:0000256" key="9">
    <source>
        <dbReference type="ARBA" id="ARBA00023239"/>
    </source>
</evidence>
<evidence type="ECO:0000259" key="11">
    <source>
        <dbReference type="PROSITE" id="PS50125"/>
    </source>
</evidence>
<dbReference type="CDD" id="cd07302">
    <property type="entry name" value="CHD"/>
    <property type="match status" value="1"/>
</dbReference>
<dbReference type="EC" id="4.6.1.2" evidence="2"/>
<dbReference type="SUPFAM" id="SSF55073">
    <property type="entry name" value="Nucleotide cyclase"/>
    <property type="match status" value="1"/>
</dbReference>
<reference evidence="12 13" key="1">
    <citation type="journal article" date="2016" name="Nat. Commun.">
        <title>Extremotolerant tardigrade genome and improved radiotolerance of human cultured cells by tardigrade-unique protein.</title>
        <authorList>
            <person name="Hashimoto T."/>
            <person name="Horikawa D.D."/>
            <person name="Saito Y."/>
            <person name="Kuwahara H."/>
            <person name="Kozuka-Hata H."/>
            <person name="Shin-I T."/>
            <person name="Minakuchi Y."/>
            <person name="Ohishi K."/>
            <person name="Motoyama A."/>
            <person name="Aizu T."/>
            <person name="Enomoto A."/>
            <person name="Kondo K."/>
            <person name="Tanaka S."/>
            <person name="Hara Y."/>
            <person name="Koshikawa S."/>
            <person name="Sagara H."/>
            <person name="Miura T."/>
            <person name="Yokobori S."/>
            <person name="Miyagawa K."/>
            <person name="Suzuki Y."/>
            <person name="Kubo T."/>
            <person name="Oyama M."/>
            <person name="Kohara Y."/>
            <person name="Fujiyama A."/>
            <person name="Arakawa K."/>
            <person name="Katayama T."/>
            <person name="Toyoda A."/>
            <person name="Kunieda T."/>
        </authorList>
    </citation>
    <scope>NUCLEOTIDE SEQUENCE [LARGE SCALE GENOMIC DNA]</scope>
    <source>
        <strain evidence="12 13">YOKOZUNA-1</strain>
    </source>
</reference>
<protein>
    <recommendedName>
        <fullName evidence="2">guanylate cyclase</fullName>
        <ecNumber evidence="2">4.6.1.2</ecNumber>
    </recommendedName>
</protein>
<accession>A0A1D1UU49</accession>
<organism evidence="12 13">
    <name type="scientific">Ramazzottius varieornatus</name>
    <name type="common">Water bear</name>
    <name type="synonym">Tardigrade</name>
    <dbReference type="NCBI Taxonomy" id="947166"/>
    <lineage>
        <taxon>Eukaryota</taxon>
        <taxon>Metazoa</taxon>
        <taxon>Ecdysozoa</taxon>
        <taxon>Tardigrada</taxon>
        <taxon>Eutardigrada</taxon>
        <taxon>Parachela</taxon>
        <taxon>Hypsibioidea</taxon>
        <taxon>Ramazzottiidae</taxon>
        <taxon>Ramazzottius</taxon>
    </lineage>
</organism>
<evidence type="ECO:0000313" key="13">
    <source>
        <dbReference type="Proteomes" id="UP000186922"/>
    </source>
</evidence>
<dbReference type="GO" id="GO:0004383">
    <property type="term" value="F:guanylate cyclase activity"/>
    <property type="evidence" value="ECO:0007669"/>
    <property type="project" value="UniProtKB-EC"/>
</dbReference>
<evidence type="ECO:0000313" key="12">
    <source>
        <dbReference type="EMBL" id="GAU93196.1"/>
    </source>
</evidence>
<keyword evidence="4" id="KW-0732">Signal</keyword>
<dbReference type="GO" id="GO:0001653">
    <property type="term" value="F:peptide receptor activity"/>
    <property type="evidence" value="ECO:0007669"/>
    <property type="project" value="TreeGrafter"/>
</dbReference>
<comment type="caution">
    <text evidence="12">The sequence shown here is derived from an EMBL/GenBank/DDBJ whole genome shotgun (WGS) entry which is preliminary data.</text>
</comment>
<sequence>MIPPYRPRVPFDLCPPELYTIMLHCWAEEPDDRYDAQRLRSLLRAVPGNKNRNLMDDLMRRMEKYANDLEDKVNERTAEFMDEKKRSEDLLYQMLPRPVANKLKQGHFVEPEAFDMVTIYFSDIVGFTSLCMDSTPMQVVDLLNDLYTLFDGVIEHYDVYKVETIGDAYVVSERIGFITKSPEIKHWKPISQQTSSNLFSAFAGGQWLAATERDASRSGDIAYVVASHSSAQFFQNET</sequence>
<dbReference type="InterPro" id="IPR011009">
    <property type="entry name" value="Kinase-like_dom_sf"/>
</dbReference>
<evidence type="ECO:0000256" key="5">
    <source>
        <dbReference type="ARBA" id="ARBA00022741"/>
    </source>
</evidence>
<evidence type="ECO:0000256" key="4">
    <source>
        <dbReference type="ARBA" id="ARBA00022729"/>
    </source>
</evidence>
<dbReference type="GO" id="GO:0000166">
    <property type="term" value="F:nucleotide binding"/>
    <property type="evidence" value="ECO:0007669"/>
    <property type="project" value="UniProtKB-KW"/>
</dbReference>
<evidence type="ECO:0000256" key="1">
    <source>
        <dbReference type="ARBA" id="ARBA00004479"/>
    </source>
</evidence>
<keyword evidence="6" id="KW-1133">Transmembrane helix</keyword>
<dbReference type="SMART" id="SM00044">
    <property type="entry name" value="CYCc"/>
    <property type="match status" value="1"/>
</dbReference>
<dbReference type="GO" id="GO:0004016">
    <property type="term" value="F:adenylate cyclase activity"/>
    <property type="evidence" value="ECO:0007669"/>
    <property type="project" value="TreeGrafter"/>
</dbReference>
<dbReference type="GO" id="GO:0007168">
    <property type="term" value="P:receptor guanylyl cyclase signaling pathway"/>
    <property type="evidence" value="ECO:0007669"/>
    <property type="project" value="TreeGrafter"/>
</dbReference>
<evidence type="ECO:0000256" key="10">
    <source>
        <dbReference type="ARBA" id="ARBA00023293"/>
    </source>
</evidence>
<evidence type="ECO:0000256" key="6">
    <source>
        <dbReference type="ARBA" id="ARBA00022989"/>
    </source>
</evidence>
<comment type="subcellular location">
    <subcellularLocation>
        <location evidence="1">Membrane</location>
        <topology evidence="1">Single-pass type I membrane protein</topology>
    </subcellularLocation>
</comment>
<evidence type="ECO:0000256" key="7">
    <source>
        <dbReference type="ARBA" id="ARBA00023136"/>
    </source>
</evidence>
<evidence type="ECO:0000256" key="3">
    <source>
        <dbReference type="ARBA" id="ARBA00022692"/>
    </source>
</evidence>
<keyword evidence="10" id="KW-0141">cGMP biosynthesis</keyword>
<keyword evidence="5" id="KW-0547">Nucleotide-binding</keyword>
<dbReference type="InterPro" id="IPR029787">
    <property type="entry name" value="Nucleotide_cyclase"/>
</dbReference>
<dbReference type="PANTHER" id="PTHR11920:SF494">
    <property type="entry name" value="ATRIAL NATRIURETIC PEPTIDE RECEPTOR 2"/>
    <property type="match status" value="1"/>
</dbReference>
<keyword evidence="9" id="KW-0456">Lyase</keyword>
<dbReference type="SUPFAM" id="SSF56112">
    <property type="entry name" value="Protein kinase-like (PK-like)"/>
    <property type="match status" value="1"/>
</dbReference>
<feature type="domain" description="Guanylate cyclase" evidence="11">
    <location>
        <begin position="118"/>
        <end position="171"/>
    </location>
</feature>
<dbReference type="OrthoDB" id="1890790at2759"/>